<dbReference type="SUPFAM" id="SSF46785">
    <property type="entry name" value="Winged helix' DNA-binding domain"/>
    <property type="match status" value="1"/>
</dbReference>
<name>A0ABY0TAW1_9PSED</name>
<protein>
    <submittedName>
        <fullName evidence="2">Transcriptional regulator, BadM/Rrf2 family</fullName>
    </submittedName>
</protein>
<dbReference type="InterPro" id="IPR010242">
    <property type="entry name" value="TF_HTH_IscR"/>
</dbReference>
<comment type="caution">
    <text evidence="2">The sequence shown here is derived from an EMBL/GenBank/DDBJ whole genome shotgun (WGS) entry which is preliminary data.</text>
</comment>
<dbReference type="InterPro" id="IPR036388">
    <property type="entry name" value="WH-like_DNA-bd_sf"/>
</dbReference>
<dbReference type="NCBIfam" id="TIGR02010">
    <property type="entry name" value="IscR"/>
    <property type="match status" value="1"/>
</dbReference>
<sequence length="248" mass="27200">MAICQSLNILTDPPLSGVSPLPHLISIGLDIEPSPRCRCSSLPHPAMIRAPFLRVILTKVLGLIVDLNTRESHTCSHSETPWYLSMRLTTKGRYAVTAMLDLALHAQTGPVSLADISERQGISLSYLEQLFAKLRRSNLVSSVRGPGGGYQLSRDMQGIQVAQVIDAVNESVDATKCQGLGDCHAGDTCLTHHLWCDLSLQIHEFLSGISLADLVTRREVQEVAQRQDQRRCNTKAPRLDKIEASAVE</sequence>
<gene>
    <name evidence="2" type="ORF">SAMN04490186_0947</name>
</gene>
<proteinExistence type="predicted"/>
<organism evidence="2 3">
    <name type="scientific">Pseudomonas grimontii</name>
    <dbReference type="NCBI Taxonomy" id="129847"/>
    <lineage>
        <taxon>Bacteria</taxon>
        <taxon>Pseudomonadati</taxon>
        <taxon>Pseudomonadota</taxon>
        <taxon>Gammaproteobacteria</taxon>
        <taxon>Pseudomonadales</taxon>
        <taxon>Pseudomonadaceae</taxon>
        <taxon>Pseudomonas</taxon>
    </lineage>
</organism>
<evidence type="ECO:0000313" key="2">
    <source>
        <dbReference type="EMBL" id="SDQ55310.1"/>
    </source>
</evidence>
<dbReference type="Proteomes" id="UP000198740">
    <property type="component" value="Unassembled WGS sequence"/>
</dbReference>
<evidence type="ECO:0000313" key="3">
    <source>
        <dbReference type="Proteomes" id="UP000198740"/>
    </source>
</evidence>
<dbReference type="Pfam" id="PF02082">
    <property type="entry name" value="Rrf2"/>
    <property type="match status" value="1"/>
</dbReference>
<dbReference type="PROSITE" id="PS51197">
    <property type="entry name" value="HTH_RRF2_2"/>
    <property type="match status" value="1"/>
</dbReference>
<reference evidence="2 3" key="1">
    <citation type="submission" date="2016-10" db="EMBL/GenBank/DDBJ databases">
        <authorList>
            <person name="Varghese N."/>
            <person name="Submissions S."/>
        </authorList>
    </citation>
    <scope>NUCLEOTIDE SEQUENCE [LARGE SCALE GENOMIC DNA]</scope>
    <source>
        <strain evidence="2 3">BS2976</strain>
    </source>
</reference>
<dbReference type="PANTHER" id="PTHR33221">
    <property type="entry name" value="WINGED HELIX-TURN-HELIX TRANSCRIPTIONAL REGULATOR, RRF2 FAMILY"/>
    <property type="match status" value="1"/>
</dbReference>
<dbReference type="InterPro" id="IPR036390">
    <property type="entry name" value="WH_DNA-bd_sf"/>
</dbReference>
<dbReference type="PANTHER" id="PTHR33221:SF5">
    <property type="entry name" value="HTH-TYPE TRANSCRIPTIONAL REGULATOR ISCR"/>
    <property type="match status" value="1"/>
</dbReference>
<keyword evidence="1" id="KW-0238">DNA-binding</keyword>
<accession>A0ABY0TAW1</accession>
<dbReference type="Gene3D" id="1.10.10.10">
    <property type="entry name" value="Winged helix-like DNA-binding domain superfamily/Winged helix DNA-binding domain"/>
    <property type="match status" value="1"/>
</dbReference>
<keyword evidence="3" id="KW-1185">Reference proteome</keyword>
<dbReference type="EMBL" id="FNKM01000002">
    <property type="protein sequence ID" value="SDQ55310.1"/>
    <property type="molecule type" value="Genomic_DNA"/>
</dbReference>
<dbReference type="InterPro" id="IPR000944">
    <property type="entry name" value="Tscrpt_reg_Rrf2"/>
</dbReference>
<evidence type="ECO:0000256" key="1">
    <source>
        <dbReference type="ARBA" id="ARBA00023125"/>
    </source>
</evidence>
<dbReference type="NCBIfam" id="TIGR00738">
    <property type="entry name" value="rrf2_super"/>
    <property type="match status" value="1"/>
</dbReference>